<gene>
    <name evidence="2" type="ORF">DFH05DRAFT_1457906</name>
</gene>
<protein>
    <submittedName>
        <fullName evidence="2">Uncharacterized protein</fullName>
    </submittedName>
</protein>
<reference evidence="2 3" key="1">
    <citation type="journal article" date="2023" name="Proc. Natl. Acad. Sci. U.S.A.">
        <title>A global phylogenomic analysis of the shiitake genus Lentinula.</title>
        <authorList>
            <person name="Sierra-Patev S."/>
            <person name="Min B."/>
            <person name="Naranjo-Ortiz M."/>
            <person name="Looney B."/>
            <person name="Konkel Z."/>
            <person name="Slot J.C."/>
            <person name="Sakamoto Y."/>
            <person name="Steenwyk J.L."/>
            <person name="Rokas A."/>
            <person name="Carro J."/>
            <person name="Camarero S."/>
            <person name="Ferreira P."/>
            <person name="Molpeceres G."/>
            <person name="Ruiz-Duenas F.J."/>
            <person name="Serrano A."/>
            <person name="Henrissat B."/>
            <person name="Drula E."/>
            <person name="Hughes K.W."/>
            <person name="Mata J.L."/>
            <person name="Ishikawa N.K."/>
            <person name="Vargas-Isla R."/>
            <person name="Ushijima S."/>
            <person name="Smith C.A."/>
            <person name="Donoghue J."/>
            <person name="Ahrendt S."/>
            <person name="Andreopoulos W."/>
            <person name="He G."/>
            <person name="LaButti K."/>
            <person name="Lipzen A."/>
            <person name="Ng V."/>
            <person name="Riley R."/>
            <person name="Sandor L."/>
            <person name="Barry K."/>
            <person name="Martinez A.T."/>
            <person name="Xiao Y."/>
            <person name="Gibbons J.G."/>
            <person name="Terashima K."/>
            <person name="Grigoriev I.V."/>
            <person name="Hibbett D."/>
        </authorList>
    </citation>
    <scope>NUCLEOTIDE SEQUENCE [LARGE SCALE GENOMIC DNA]</scope>
    <source>
        <strain evidence="2 3">TFB7810</strain>
    </source>
</reference>
<keyword evidence="3" id="KW-1185">Reference proteome</keyword>
<dbReference type="EMBL" id="JANVFU010000003">
    <property type="protein sequence ID" value="KAJ3747581.1"/>
    <property type="molecule type" value="Genomic_DNA"/>
</dbReference>
<feature type="compositionally biased region" description="Low complexity" evidence="1">
    <location>
        <begin position="21"/>
        <end position="30"/>
    </location>
</feature>
<evidence type="ECO:0000256" key="1">
    <source>
        <dbReference type="SAM" id="MobiDB-lite"/>
    </source>
</evidence>
<dbReference type="AlphaFoldDB" id="A0A9W8U0K0"/>
<comment type="caution">
    <text evidence="2">The sequence shown here is derived from an EMBL/GenBank/DDBJ whole genome shotgun (WGS) entry which is preliminary data.</text>
</comment>
<accession>A0A9W8U0K0</accession>
<sequence length="249" mass="27057">MASHGYNTRGNQRGISDLNQPSAPSSPSPSQVEEENLAALSTPKVSEENDSEPTMMDSPLTSIASDEGPSNNFSTPAGPEPTASAGPVPNASAGPEPAPSDGTPDQEMTSASTLIGGNYKAAGNNAPGQGTSKDKGKGPDLRNWGGARLNEADIDPEIQAQIYNSLQYTKERMEKNQERLDNFEQWKAMELRRMQIEIQSQFADRIQELEEQLRKQKNLRILPELKPLEGNAENRTLVDLRNSLPLEAT</sequence>
<evidence type="ECO:0000313" key="2">
    <source>
        <dbReference type="EMBL" id="KAJ3747581.1"/>
    </source>
</evidence>
<name>A0A9W8U0K0_9AGAR</name>
<feature type="region of interest" description="Disordered" evidence="1">
    <location>
        <begin position="1"/>
        <end position="149"/>
    </location>
</feature>
<feature type="compositionally biased region" description="Polar residues" evidence="1">
    <location>
        <begin position="1"/>
        <end position="20"/>
    </location>
</feature>
<evidence type="ECO:0000313" key="3">
    <source>
        <dbReference type="Proteomes" id="UP001142393"/>
    </source>
</evidence>
<organism evidence="2 3">
    <name type="scientific">Lentinula detonsa</name>
    <dbReference type="NCBI Taxonomy" id="2804962"/>
    <lineage>
        <taxon>Eukaryota</taxon>
        <taxon>Fungi</taxon>
        <taxon>Dikarya</taxon>
        <taxon>Basidiomycota</taxon>
        <taxon>Agaricomycotina</taxon>
        <taxon>Agaricomycetes</taxon>
        <taxon>Agaricomycetidae</taxon>
        <taxon>Agaricales</taxon>
        <taxon>Marasmiineae</taxon>
        <taxon>Omphalotaceae</taxon>
        <taxon>Lentinula</taxon>
    </lineage>
</organism>
<feature type="compositionally biased region" description="Polar residues" evidence="1">
    <location>
        <begin position="106"/>
        <end position="115"/>
    </location>
</feature>
<dbReference type="Proteomes" id="UP001142393">
    <property type="component" value="Unassembled WGS sequence"/>
</dbReference>
<proteinExistence type="predicted"/>
<feature type="compositionally biased region" description="Polar residues" evidence="1">
    <location>
        <begin position="59"/>
        <end position="75"/>
    </location>
</feature>